<dbReference type="PANTHER" id="PTHR35499:SF4">
    <property type="entry name" value="ALC-INTERACTING PROTEIN 1"/>
    <property type="match status" value="1"/>
</dbReference>
<evidence type="ECO:0000313" key="4">
    <source>
        <dbReference type="Proteomes" id="UP001187192"/>
    </source>
</evidence>
<dbReference type="Proteomes" id="UP001187192">
    <property type="component" value="Unassembled WGS sequence"/>
</dbReference>
<comment type="caution">
    <text evidence="3">The sequence shown here is derived from an EMBL/GenBank/DDBJ whole genome shotgun (WGS) entry which is preliminary data.</text>
</comment>
<evidence type="ECO:0000259" key="2">
    <source>
        <dbReference type="Pfam" id="PF14383"/>
    </source>
</evidence>
<evidence type="ECO:0000256" key="1">
    <source>
        <dbReference type="SAM" id="MobiDB-lite"/>
    </source>
</evidence>
<feature type="domain" description="DUF3741" evidence="2">
    <location>
        <begin position="57"/>
        <end position="76"/>
    </location>
</feature>
<dbReference type="PANTHER" id="PTHR35499">
    <property type="entry name" value="OS05G0128300 PROTEIN"/>
    <property type="match status" value="1"/>
</dbReference>
<sequence>MAKSEAAHSGCFSSIIRRMLCTENVSTQPPDYITDCKPTVLDMNKPKKDEKKHEIGTQSGGPGIVARLMGLDSLPQDTNWAPKVTTPDSFSRSRSVNFADYLLKFDLNDHQSHQLHRRARTSVSFREVPASFQPLKSSDFLVVYLDDVDNSSKEMRKSELGFKRKEKSKSTQSRREYKSLSLKDPKEKERTDNKISKLKNEPRKRIVQQKTGKQNGSRDLGSVLPCKKKDQKDGGGKLKVLKRENQKKSPEKFTRKRKNHQQASNKIQPIESSAENLIPVSVLEEIYNLYSEGHSRSMNADMKTEVKSNVSYDNELKLRTALKKEQGKAESTEMAEYFAELAEQLRRLAEEDLSQTYWISTRAKNMLHFEGVEDICMEFEWDIIDVLLDEVTCEIIENMY</sequence>
<accession>A0AA88DHI5</accession>
<keyword evidence="4" id="KW-1185">Reference proteome</keyword>
<feature type="compositionally biased region" description="Basic and acidic residues" evidence="1">
    <location>
        <begin position="227"/>
        <end position="253"/>
    </location>
</feature>
<proteinExistence type="predicted"/>
<dbReference type="AlphaFoldDB" id="A0AA88DHI5"/>
<reference evidence="3" key="1">
    <citation type="submission" date="2023-07" db="EMBL/GenBank/DDBJ databases">
        <title>draft genome sequence of fig (Ficus carica).</title>
        <authorList>
            <person name="Takahashi T."/>
            <person name="Nishimura K."/>
        </authorList>
    </citation>
    <scope>NUCLEOTIDE SEQUENCE</scope>
</reference>
<organism evidence="3 4">
    <name type="scientific">Ficus carica</name>
    <name type="common">Common fig</name>
    <dbReference type="NCBI Taxonomy" id="3494"/>
    <lineage>
        <taxon>Eukaryota</taxon>
        <taxon>Viridiplantae</taxon>
        <taxon>Streptophyta</taxon>
        <taxon>Embryophyta</taxon>
        <taxon>Tracheophyta</taxon>
        <taxon>Spermatophyta</taxon>
        <taxon>Magnoliopsida</taxon>
        <taxon>eudicotyledons</taxon>
        <taxon>Gunneridae</taxon>
        <taxon>Pentapetalae</taxon>
        <taxon>rosids</taxon>
        <taxon>fabids</taxon>
        <taxon>Rosales</taxon>
        <taxon>Moraceae</taxon>
        <taxon>Ficeae</taxon>
        <taxon>Ficus</taxon>
    </lineage>
</organism>
<dbReference type="EMBL" id="BTGU01000011">
    <property type="protein sequence ID" value="GMN40344.1"/>
    <property type="molecule type" value="Genomic_DNA"/>
</dbReference>
<feature type="region of interest" description="Disordered" evidence="1">
    <location>
        <begin position="158"/>
        <end position="269"/>
    </location>
</feature>
<evidence type="ECO:0000313" key="3">
    <source>
        <dbReference type="EMBL" id="GMN40344.1"/>
    </source>
</evidence>
<dbReference type="InterPro" id="IPR032795">
    <property type="entry name" value="DUF3741-assoc"/>
</dbReference>
<feature type="compositionally biased region" description="Basic and acidic residues" evidence="1">
    <location>
        <begin position="173"/>
        <end position="204"/>
    </location>
</feature>
<dbReference type="Pfam" id="PF14383">
    <property type="entry name" value="VARLMGL"/>
    <property type="match status" value="1"/>
</dbReference>
<protein>
    <recommendedName>
        <fullName evidence="2">DUF3741 domain-containing protein</fullName>
    </recommendedName>
</protein>
<feature type="compositionally biased region" description="Polar residues" evidence="1">
    <location>
        <begin position="208"/>
        <end position="217"/>
    </location>
</feature>
<gene>
    <name evidence="3" type="ORF">TIFTF001_009574</name>
</gene>
<name>A0AA88DHI5_FICCA</name>